<dbReference type="RefSeq" id="WP_101334540.1">
    <property type="nucleotide sequence ID" value="NZ_PJNI01000008.1"/>
</dbReference>
<name>A0A2I0R2E8_9FLAO</name>
<reference evidence="4 5" key="1">
    <citation type="submission" date="2017-12" db="EMBL/GenBank/DDBJ databases">
        <title>The draft genome sequence of Brumimicrobium saltpan LHR20.</title>
        <authorList>
            <person name="Do Z.-J."/>
            <person name="Luo H.-R."/>
        </authorList>
    </citation>
    <scope>NUCLEOTIDE SEQUENCE [LARGE SCALE GENOMIC DNA]</scope>
    <source>
        <strain evidence="4 5">LHR20</strain>
    </source>
</reference>
<keyword evidence="5" id="KW-1185">Reference proteome</keyword>
<sequence length="344" mass="37995">MIKKLLTVSTILLSSISIAQFNPSNAPQVKDSIFLYLVDSSAQNYASVTGTGVTWDYSNLIDYNEEQRLIDVKTVADTPYETTFTASDKAIEVEGQLVTFITDDQIERNSQGVVYKDAQNGDLILNLDTDEGKYYSYPFDVGDEISDSIKGTATMTINSTEQTVPARGLITTKVDGKGTLKMGAMGEYENVIRYFITDTIVIETGLLGDWIAIHTQYEYYDHTVSNLPIFTHSYLMFGRDGAPEPRTEYNVVMSKDIMTTSIDQEALEAAKLYPNPVSNLMNIILPNEVKTADLVVYDGMGRAVKTSTINGKTNTLDVSDLENGIYHVKIQSGAALITKSIIVE</sequence>
<feature type="chain" id="PRO_5014134883" description="Secretion system C-terminal sorting domain-containing protein" evidence="2">
    <location>
        <begin position="20"/>
        <end position="344"/>
    </location>
</feature>
<accession>A0A2I0R2E8</accession>
<protein>
    <recommendedName>
        <fullName evidence="3">Secretion system C-terminal sorting domain-containing protein</fullName>
    </recommendedName>
</protein>
<evidence type="ECO:0000256" key="1">
    <source>
        <dbReference type="ARBA" id="ARBA00022729"/>
    </source>
</evidence>
<dbReference type="NCBIfam" id="TIGR04183">
    <property type="entry name" value="Por_Secre_tail"/>
    <property type="match status" value="1"/>
</dbReference>
<evidence type="ECO:0000256" key="2">
    <source>
        <dbReference type="SAM" id="SignalP"/>
    </source>
</evidence>
<evidence type="ECO:0000313" key="4">
    <source>
        <dbReference type="EMBL" id="PKR80758.1"/>
    </source>
</evidence>
<proteinExistence type="predicted"/>
<feature type="signal peptide" evidence="2">
    <location>
        <begin position="1"/>
        <end position="19"/>
    </location>
</feature>
<evidence type="ECO:0000259" key="3">
    <source>
        <dbReference type="Pfam" id="PF18962"/>
    </source>
</evidence>
<feature type="domain" description="Secretion system C-terminal sorting" evidence="3">
    <location>
        <begin position="272"/>
        <end position="343"/>
    </location>
</feature>
<dbReference type="Proteomes" id="UP000236654">
    <property type="component" value="Unassembled WGS sequence"/>
</dbReference>
<dbReference type="InterPro" id="IPR026444">
    <property type="entry name" value="Secre_tail"/>
</dbReference>
<organism evidence="4 5">
    <name type="scientific">Brumimicrobium salinarum</name>
    <dbReference type="NCBI Taxonomy" id="2058658"/>
    <lineage>
        <taxon>Bacteria</taxon>
        <taxon>Pseudomonadati</taxon>
        <taxon>Bacteroidota</taxon>
        <taxon>Flavobacteriia</taxon>
        <taxon>Flavobacteriales</taxon>
        <taxon>Crocinitomicaceae</taxon>
        <taxon>Brumimicrobium</taxon>
    </lineage>
</organism>
<keyword evidence="1 2" id="KW-0732">Signal</keyword>
<evidence type="ECO:0000313" key="5">
    <source>
        <dbReference type="Proteomes" id="UP000236654"/>
    </source>
</evidence>
<dbReference type="AlphaFoldDB" id="A0A2I0R2E8"/>
<dbReference type="Pfam" id="PF18962">
    <property type="entry name" value="Por_Secre_tail"/>
    <property type="match status" value="1"/>
</dbReference>
<gene>
    <name evidence="4" type="ORF">CW751_08280</name>
</gene>
<dbReference type="OrthoDB" id="862563at2"/>
<comment type="caution">
    <text evidence="4">The sequence shown here is derived from an EMBL/GenBank/DDBJ whole genome shotgun (WGS) entry which is preliminary data.</text>
</comment>
<dbReference type="EMBL" id="PJNI01000008">
    <property type="protein sequence ID" value="PKR80758.1"/>
    <property type="molecule type" value="Genomic_DNA"/>
</dbReference>